<name>A0AAV8WL36_9CUCU</name>
<dbReference type="InterPro" id="IPR052728">
    <property type="entry name" value="O2_lipid_transport_reg"/>
</dbReference>
<feature type="transmembrane region" description="Helical" evidence="1">
    <location>
        <begin position="226"/>
        <end position="246"/>
    </location>
</feature>
<dbReference type="PANTHER" id="PTHR11161:SF72">
    <property type="entry name" value="FI21449P1"/>
    <property type="match status" value="1"/>
</dbReference>
<gene>
    <name evidence="3" type="ORF">NQ314_020570</name>
</gene>
<proteinExistence type="predicted"/>
<evidence type="ECO:0000259" key="2">
    <source>
        <dbReference type="Pfam" id="PF01757"/>
    </source>
</evidence>
<dbReference type="GO" id="GO:0016747">
    <property type="term" value="F:acyltransferase activity, transferring groups other than amino-acyl groups"/>
    <property type="evidence" value="ECO:0007669"/>
    <property type="project" value="InterPro"/>
</dbReference>
<dbReference type="PANTHER" id="PTHR11161">
    <property type="entry name" value="O-ACYLTRANSFERASE"/>
    <property type="match status" value="1"/>
</dbReference>
<evidence type="ECO:0000313" key="3">
    <source>
        <dbReference type="EMBL" id="KAJ8927007.1"/>
    </source>
</evidence>
<protein>
    <recommendedName>
        <fullName evidence="2">Acyltransferase 3 domain-containing protein</fullName>
    </recommendedName>
</protein>
<comment type="caution">
    <text evidence="3">The sequence shown here is derived from an EMBL/GenBank/DDBJ whole genome shotgun (WGS) entry which is preliminary data.</text>
</comment>
<feature type="transmembrane region" description="Helical" evidence="1">
    <location>
        <begin position="53"/>
        <end position="72"/>
    </location>
</feature>
<feature type="transmembrane region" description="Helical" evidence="1">
    <location>
        <begin position="159"/>
        <end position="180"/>
    </location>
</feature>
<sequence>MIGLGSTIWIVSLFYGPIKDLYSDLEYKRCQKNWWTSLLFINNHYNQHDMCYFITWYLAADTQLYVISLIILSMIWKFKHKTKLILSISVLIGILIPTAISYVYNLDVIYRLTPESFDFNAIYSSTYANMATYMVGICFGYIYFQKKNYNIFNNLLHKLIWWVAFIGLPILVVLTSSYYYSRLYSAIMSGILKPLYALGIGIGVLGMSQKIGGLMQKVCEWKPAIFMGNFTYSTYVVHYGIVFYRTATAKQPLYVSDFVIITSFMYDAVLSFLCGFLMHIFVEMPSLQLQKMLVPQVRRQRTANDSKNK</sequence>
<accession>A0AAV8WL36</accession>
<evidence type="ECO:0000313" key="4">
    <source>
        <dbReference type="Proteomes" id="UP001162156"/>
    </source>
</evidence>
<dbReference type="AlphaFoldDB" id="A0AAV8WL36"/>
<keyword evidence="1" id="KW-0472">Membrane</keyword>
<reference evidence="3" key="1">
    <citation type="journal article" date="2023" name="Insect Mol. Biol.">
        <title>Genome sequencing provides insights into the evolution of gene families encoding plant cell wall-degrading enzymes in longhorned beetles.</title>
        <authorList>
            <person name="Shin N.R."/>
            <person name="Okamura Y."/>
            <person name="Kirsch R."/>
            <person name="Pauchet Y."/>
        </authorList>
    </citation>
    <scope>NUCLEOTIDE SEQUENCE</scope>
    <source>
        <strain evidence="3">RBIC_L_NR</strain>
    </source>
</reference>
<feature type="transmembrane region" description="Helical" evidence="1">
    <location>
        <begin position="258"/>
        <end position="282"/>
    </location>
</feature>
<feature type="transmembrane region" description="Helical" evidence="1">
    <location>
        <begin position="124"/>
        <end position="144"/>
    </location>
</feature>
<dbReference type="InterPro" id="IPR002656">
    <property type="entry name" value="Acyl_transf_3_dom"/>
</dbReference>
<feature type="domain" description="Acyltransferase 3" evidence="2">
    <location>
        <begin position="8"/>
        <end position="252"/>
    </location>
</feature>
<keyword evidence="4" id="KW-1185">Reference proteome</keyword>
<dbReference type="Proteomes" id="UP001162156">
    <property type="component" value="Unassembled WGS sequence"/>
</dbReference>
<dbReference type="EMBL" id="JANEYF010005748">
    <property type="protein sequence ID" value="KAJ8927007.1"/>
    <property type="molecule type" value="Genomic_DNA"/>
</dbReference>
<feature type="transmembrane region" description="Helical" evidence="1">
    <location>
        <begin position="84"/>
        <end position="104"/>
    </location>
</feature>
<keyword evidence="1" id="KW-0812">Transmembrane</keyword>
<feature type="transmembrane region" description="Helical" evidence="1">
    <location>
        <begin position="186"/>
        <end position="205"/>
    </location>
</feature>
<dbReference type="Pfam" id="PF01757">
    <property type="entry name" value="Acyl_transf_3"/>
    <property type="match status" value="1"/>
</dbReference>
<keyword evidence="1" id="KW-1133">Transmembrane helix</keyword>
<evidence type="ECO:0000256" key="1">
    <source>
        <dbReference type="SAM" id="Phobius"/>
    </source>
</evidence>
<organism evidence="3 4">
    <name type="scientific">Rhamnusium bicolor</name>
    <dbReference type="NCBI Taxonomy" id="1586634"/>
    <lineage>
        <taxon>Eukaryota</taxon>
        <taxon>Metazoa</taxon>
        <taxon>Ecdysozoa</taxon>
        <taxon>Arthropoda</taxon>
        <taxon>Hexapoda</taxon>
        <taxon>Insecta</taxon>
        <taxon>Pterygota</taxon>
        <taxon>Neoptera</taxon>
        <taxon>Endopterygota</taxon>
        <taxon>Coleoptera</taxon>
        <taxon>Polyphaga</taxon>
        <taxon>Cucujiformia</taxon>
        <taxon>Chrysomeloidea</taxon>
        <taxon>Cerambycidae</taxon>
        <taxon>Lepturinae</taxon>
        <taxon>Rhagiini</taxon>
        <taxon>Rhamnusium</taxon>
    </lineage>
</organism>